<dbReference type="GO" id="GO:0019941">
    <property type="term" value="P:modification-dependent protein catabolic process"/>
    <property type="evidence" value="ECO:0007669"/>
    <property type="project" value="InterPro"/>
</dbReference>
<reference evidence="2 3" key="1">
    <citation type="submission" date="2020-07" db="EMBL/GenBank/DDBJ databases">
        <title>MOT database genomes.</title>
        <authorList>
            <person name="Joseph S."/>
            <person name="Aduse-Opoku J."/>
            <person name="Hashim A."/>
            <person name="Wade W."/>
            <person name="Curtis M."/>
        </authorList>
    </citation>
    <scope>NUCLEOTIDE SEQUENCE [LARGE SCALE GENOMIC DNA]</scope>
    <source>
        <strain evidence="2 3">WMus004</strain>
    </source>
</reference>
<dbReference type="EMBL" id="JACBXV010000322">
    <property type="protein sequence ID" value="NYS70441.1"/>
    <property type="molecule type" value="Genomic_DNA"/>
</dbReference>
<name>A0A853EQP2_9ACTO</name>
<dbReference type="Pfam" id="PF03136">
    <property type="entry name" value="Pup_ligase"/>
    <property type="match status" value="1"/>
</dbReference>
<dbReference type="InterPro" id="IPR004347">
    <property type="entry name" value="Pup_ligase/deamidase"/>
</dbReference>
<feature type="region of interest" description="Disordered" evidence="1">
    <location>
        <begin position="20"/>
        <end position="40"/>
    </location>
</feature>
<feature type="region of interest" description="Disordered" evidence="1">
    <location>
        <begin position="62"/>
        <end position="108"/>
    </location>
</feature>
<feature type="non-terminal residue" evidence="2">
    <location>
        <position position="108"/>
    </location>
</feature>
<dbReference type="GO" id="GO:0010498">
    <property type="term" value="P:proteasomal protein catabolic process"/>
    <property type="evidence" value="ECO:0007669"/>
    <property type="project" value="InterPro"/>
</dbReference>
<dbReference type="RefSeq" id="WP_179901747.1">
    <property type="nucleotide sequence ID" value="NZ_JACBXV010000322.1"/>
</dbReference>
<evidence type="ECO:0000256" key="1">
    <source>
        <dbReference type="SAM" id="MobiDB-lite"/>
    </source>
</evidence>
<dbReference type="Proteomes" id="UP000572528">
    <property type="component" value="Unassembled WGS sequence"/>
</dbReference>
<proteinExistence type="predicted"/>
<accession>A0A853EQP2</accession>
<dbReference type="AlphaFoldDB" id="A0A853EQP2"/>
<protein>
    <submittedName>
        <fullName evidence="2">Proteasome accessory factor PafA2 family protein</fullName>
    </submittedName>
</protein>
<comment type="caution">
    <text evidence="2">The sequence shown here is derived from an EMBL/GenBank/DDBJ whole genome shotgun (WGS) entry which is preliminary data.</text>
</comment>
<organism evidence="2 3">
    <name type="scientific">Actinomyces bowdenii</name>
    <dbReference type="NCBI Taxonomy" id="131109"/>
    <lineage>
        <taxon>Bacteria</taxon>
        <taxon>Bacillati</taxon>
        <taxon>Actinomycetota</taxon>
        <taxon>Actinomycetes</taxon>
        <taxon>Actinomycetales</taxon>
        <taxon>Actinomycetaceae</taxon>
        <taxon>Actinomyces</taxon>
    </lineage>
</organism>
<feature type="compositionally biased region" description="Basic and acidic residues" evidence="1">
    <location>
        <begin position="87"/>
        <end position="96"/>
    </location>
</feature>
<gene>
    <name evidence="2" type="ORF">HZZ05_13190</name>
</gene>
<dbReference type="GO" id="GO:0000502">
    <property type="term" value="C:proteasome complex"/>
    <property type="evidence" value="ECO:0007669"/>
    <property type="project" value="UniProtKB-KW"/>
</dbReference>
<sequence>MSGIALGPVRRPVGLETEYGVLGQPGAGGGPNSPGIPSAPANPMVMASRIVQAYAVRSRAGLVGPDGRSAPAVRWDYEGEDPLADMRGGRLDRADADPSQLTDDPERP</sequence>
<keyword evidence="2" id="KW-0647">Proteasome</keyword>
<feature type="compositionally biased region" description="Gly residues" evidence="1">
    <location>
        <begin position="23"/>
        <end position="32"/>
    </location>
</feature>
<evidence type="ECO:0000313" key="3">
    <source>
        <dbReference type="Proteomes" id="UP000572528"/>
    </source>
</evidence>
<evidence type="ECO:0000313" key="2">
    <source>
        <dbReference type="EMBL" id="NYS70441.1"/>
    </source>
</evidence>